<proteinExistence type="predicted"/>
<comment type="caution">
    <text evidence="2">The sequence shown here is derived from an EMBL/GenBank/DDBJ whole genome shotgun (WGS) entry which is preliminary data.</text>
</comment>
<evidence type="ECO:0000313" key="2">
    <source>
        <dbReference type="EMBL" id="MDE4908893.1"/>
    </source>
</evidence>
<name>A0A9Q4PYK6_9EURY</name>
<dbReference type="AlphaFoldDB" id="A0A9Q4PYK6"/>
<feature type="transmembrane region" description="Helical" evidence="1">
    <location>
        <begin position="35"/>
        <end position="54"/>
    </location>
</feature>
<reference evidence="2" key="1">
    <citation type="submission" date="2022-01" db="EMBL/GenBank/DDBJ databases">
        <title>Draft genome of Methanogenium marinum DSM 15558.</title>
        <authorList>
            <person name="Chen S.-C."/>
            <person name="You Y.-T."/>
        </authorList>
    </citation>
    <scope>NUCLEOTIDE SEQUENCE</scope>
    <source>
        <strain evidence="2">DSM 15558</strain>
    </source>
</reference>
<sequence length="68" mass="6793">MSELLQQGGMILVGGSIVLAGTLIAAEIMGYSVPFGGVILLICAALIIVGVYIVNKSAVGATSGNLDE</sequence>
<dbReference type="RefSeq" id="WP_274925505.1">
    <property type="nucleotide sequence ID" value="NZ_JAKELO010000002.1"/>
</dbReference>
<accession>A0A9Q4PYK6</accession>
<keyword evidence="1" id="KW-0812">Transmembrane</keyword>
<evidence type="ECO:0000313" key="3">
    <source>
        <dbReference type="Proteomes" id="UP001143747"/>
    </source>
</evidence>
<feature type="transmembrane region" description="Helical" evidence="1">
    <location>
        <begin position="9"/>
        <end position="29"/>
    </location>
</feature>
<evidence type="ECO:0000256" key="1">
    <source>
        <dbReference type="SAM" id="Phobius"/>
    </source>
</evidence>
<dbReference type="EMBL" id="JAKELO010000002">
    <property type="protein sequence ID" value="MDE4908893.1"/>
    <property type="molecule type" value="Genomic_DNA"/>
</dbReference>
<protein>
    <submittedName>
        <fullName evidence="2">Uncharacterized protein</fullName>
    </submittedName>
</protein>
<organism evidence="2 3">
    <name type="scientific">Methanogenium marinum</name>
    <dbReference type="NCBI Taxonomy" id="348610"/>
    <lineage>
        <taxon>Archaea</taxon>
        <taxon>Methanobacteriati</taxon>
        <taxon>Methanobacteriota</taxon>
        <taxon>Stenosarchaea group</taxon>
        <taxon>Methanomicrobia</taxon>
        <taxon>Methanomicrobiales</taxon>
        <taxon>Methanomicrobiaceae</taxon>
        <taxon>Methanogenium</taxon>
    </lineage>
</organism>
<dbReference type="Proteomes" id="UP001143747">
    <property type="component" value="Unassembled WGS sequence"/>
</dbReference>
<keyword evidence="1" id="KW-0472">Membrane</keyword>
<gene>
    <name evidence="2" type="ORF">L0665_09770</name>
</gene>
<keyword evidence="1" id="KW-1133">Transmembrane helix</keyword>
<keyword evidence="3" id="KW-1185">Reference proteome</keyword>